<gene>
    <name evidence="1" type="ORF">H8716_08090</name>
</gene>
<evidence type="ECO:0000313" key="1">
    <source>
        <dbReference type="EMBL" id="MBC8573040.1"/>
    </source>
</evidence>
<sequence>MNFGIAYIQKKTIQKKFIYPLVFLLLLIPVLYFAKGSFADEIGMNESRIHSTSLTGQKAFSVKRAADVWYETGCSVREPERSIRQSSVTSSGLCIETVPVQFYQNEVREHIRKRHSERPPEPGRSNWSLRAPPVYVCNI</sequence>
<proteinExistence type="predicted"/>
<keyword evidence="2" id="KW-1185">Reference proteome</keyword>
<name>A0ABR7NA69_9FIRM</name>
<organism evidence="1 2">
    <name type="scientific">Jingyaoa shaoxingensis</name>
    <dbReference type="NCBI Taxonomy" id="2763671"/>
    <lineage>
        <taxon>Bacteria</taxon>
        <taxon>Bacillati</taxon>
        <taxon>Bacillota</taxon>
        <taxon>Clostridia</taxon>
        <taxon>Lachnospirales</taxon>
        <taxon>Lachnospiraceae</taxon>
        <taxon>Jingyaoa</taxon>
    </lineage>
</organism>
<protein>
    <submittedName>
        <fullName evidence="1">Uncharacterized protein</fullName>
    </submittedName>
</protein>
<dbReference type="RefSeq" id="WP_249308069.1">
    <property type="nucleotide sequence ID" value="NZ_JACRSZ010000007.1"/>
</dbReference>
<reference evidence="1 2" key="1">
    <citation type="submission" date="2020-08" db="EMBL/GenBank/DDBJ databases">
        <title>Genome public.</title>
        <authorList>
            <person name="Liu C."/>
            <person name="Sun Q."/>
        </authorList>
    </citation>
    <scope>NUCLEOTIDE SEQUENCE [LARGE SCALE GENOMIC DNA]</scope>
    <source>
        <strain evidence="1 2">NSJ-46</strain>
    </source>
</reference>
<dbReference type="Proteomes" id="UP000657421">
    <property type="component" value="Unassembled WGS sequence"/>
</dbReference>
<accession>A0ABR7NA69</accession>
<dbReference type="EMBL" id="JACRSZ010000007">
    <property type="protein sequence ID" value="MBC8573040.1"/>
    <property type="molecule type" value="Genomic_DNA"/>
</dbReference>
<evidence type="ECO:0000313" key="2">
    <source>
        <dbReference type="Proteomes" id="UP000657421"/>
    </source>
</evidence>
<comment type="caution">
    <text evidence="1">The sequence shown here is derived from an EMBL/GenBank/DDBJ whole genome shotgun (WGS) entry which is preliminary data.</text>
</comment>